<dbReference type="AlphaFoldDB" id="A0A238XI70"/>
<protein>
    <submittedName>
        <fullName evidence="1">Uncharacterized protein</fullName>
    </submittedName>
</protein>
<proteinExistence type="predicted"/>
<evidence type="ECO:0000313" key="1">
    <source>
        <dbReference type="EMBL" id="SNR58261.1"/>
    </source>
</evidence>
<sequence length="69" mass="7589">MGLRSFLWSFFPYAPLLCQVCGCLHDMAKALSVDRSSGARCVDRAACQRRVRINMGTCPGGSPDHMQPD</sequence>
<dbReference type="EMBL" id="FZNM01000010">
    <property type="protein sequence ID" value="SNR58261.1"/>
    <property type="molecule type" value="Genomic_DNA"/>
</dbReference>
<reference evidence="2" key="1">
    <citation type="submission" date="2017-06" db="EMBL/GenBank/DDBJ databases">
        <authorList>
            <person name="Varghese N."/>
            <person name="Submissions S."/>
        </authorList>
    </citation>
    <scope>NUCLEOTIDE SEQUENCE [LARGE SCALE GENOMIC DNA]</scope>
    <source>
        <strain evidence="2">DSM 26170</strain>
    </source>
</reference>
<organism evidence="1 2">
    <name type="scientific">Paracoccus sediminis</name>
    <dbReference type="NCBI Taxonomy" id="1214787"/>
    <lineage>
        <taxon>Bacteria</taxon>
        <taxon>Pseudomonadati</taxon>
        <taxon>Pseudomonadota</taxon>
        <taxon>Alphaproteobacteria</taxon>
        <taxon>Rhodobacterales</taxon>
        <taxon>Paracoccaceae</taxon>
        <taxon>Paracoccus</taxon>
    </lineage>
</organism>
<dbReference type="Proteomes" id="UP000198409">
    <property type="component" value="Unassembled WGS sequence"/>
</dbReference>
<name>A0A238XI70_9RHOB</name>
<accession>A0A238XI70</accession>
<gene>
    <name evidence="1" type="ORF">SAMN06265378_11049</name>
</gene>
<evidence type="ECO:0000313" key="2">
    <source>
        <dbReference type="Proteomes" id="UP000198409"/>
    </source>
</evidence>